<sequence>MPHYCYGRGLQHSETDLIDLFRTRVIAYQYPNSYPGALHWPPYSPDLNPCDLFLWGRMKDLVHKKKPTDLISLKRSITDSFASIKRKTIELVTRLRYYITSDGSRFENIPQ</sequence>
<dbReference type="InterPro" id="IPR036397">
    <property type="entry name" value="RNaseH_sf"/>
</dbReference>
<evidence type="ECO:0008006" key="3">
    <source>
        <dbReference type="Google" id="ProtNLM"/>
    </source>
</evidence>
<dbReference type="Gene3D" id="3.30.420.10">
    <property type="entry name" value="Ribonuclease H-like superfamily/Ribonuclease H"/>
    <property type="match status" value="1"/>
</dbReference>
<keyword evidence="2" id="KW-1185">Reference proteome</keyword>
<accession>A0A4Y2JGT3</accession>
<organism evidence="1 2">
    <name type="scientific">Araneus ventricosus</name>
    <name type="common">Orbweaver spider</name>
    <name type="synonym">Epeira ventricosa</name>
    <dbReference type="NCBI Taxonomy" id="182803"/>
    <lineage>
        <taxon>Eukaryota</taxon>
        <taxon>Metazoa</taxon>
        <taxon>Ecdysozoa</taxon>
        <taxon>Arthropoda</taxon>
        <taxon>Chelicerata</taxon>
        <taxon>Arachnida</taxon>
        <taxon>Araneae</taxon>
        <taxon>Araneomorphae</taxon>
        <taxon>Entelegynae</taxon>
        <taxon>Araneoidea</taxon>
        <taxon>Araneidae</taxon>
        <taxon>Araneus</taxon>
    </lineage>
</organism>
<name>A0A4Y2JGT3_ARAVE</name>
<reference evidence="1 2" key="1">
    <citation type="journal article" date="2019" name="Sci. Rep.">
        <title>Orb-weaving spider Araneus ventricosus genome elucidates the spidroin gene catalogue.</title>
        <authorList>
            <person name="Kono N."/>
            <person name="Nakamura H."/>
            <person name="Ohtoshi R."/>
            <person name="Moran D.A.P."/>
            <person name="Shinohara A."/>
            <person name="Yoshida Y."/>
            <person name="Fujiwara M."/>
            <person name="Mori M."/>
            <person name="Tomita M."/>
            <person name="Arakawa K."/>
        </authorList>
    </citation>
    <scope>NUCLEOTIDE SEQUENCE [LARGE SCALE GENOMIC DNA]</scope>
</reference>
<dbReference type="AlphaFoldDB" id="A0A4Y2JGT3"/>
<dbReference type="EMBL" id="BGPR01110184">
    <property type="protein sequence ID" value="GBM88316.1"/>
    <property type="molecule type" value="Genomic_DNA"/>
</dbReference>
<proteinExistence type="predicted"/>
<evidence type="ECO:0000313" key="2">
    <source>
        <dbReference type="Proteomes" id="UP000499080"/>
    </source>
</evidence>
<dbReference type="PANTHER" id="PTHR47326">
    <property type="entry name" value="TRANSPOSABLE ELEMENT TC3 TRANSPOSASE-LIKE PROTEIN"/>
    <property type="match status" value="1"/>
</dbReference>
<gene>
    <name evidence="1" type="ORF">AVEN_5240_1</name>
</gene>
<dbReference type="Proteomes" id="UP000499080">
    <property type="component" value="Unassembled WGS sequence"/>
</dbReference>
<comment type="caution">
    <text evidence="1">The sequence shown here is derived from an EMBL/GenBank/DDBJ whole genome shotgun (WGS) entry which is preliminary data.</text>
</comment>
<evidence type="ECO:0000313" key="1">
    <source>
        <dbReference type="EMBL" id="GBM88316.1"/>
    </source>
</evidence>
<dbReference type="PANTHER" id="PTHR47326:SF1">
    <property type="entry name" value="HTH PSQ-TYPE DOMAIN-CONTAINING PROTEIN"/>
    <property type="match status" value="1"/>
</dbReference>
<dbReference type="GO" id="GO:0003676">
    <property type="term" value="F:nucleic acid binding"/>
    <property type="evidence" value="ECO:0007669"/>
    <property type="project" value="InterPro"/>
</dbReference>
<protein>
    <recommendedName>
        <fullName evidence="3">Tc1-like transposase DDE domain-containing protein</fullName>
    </recommendedName>
</protein>